<feature type="transmembrane region" description="Helical" evidence="7">
    <location>
        <begin position="12"/>
        <end position="37"/>
    </location>
</feature>
<organism evidence="9 10">
    <name type="scientific">Clostridium cavendishii DSM 21758</name>
    <dbReference type="NCBI Taxonomy" id="1121302"/>
    <lineage>
        <taxon>Bacteria</taxon>
        <taxon>Bacillati</taxon>
        <taxon>Bacillota</taxon>
        <taxon>Clostridia</taxon>
        <taxon>Eubacteriales</taxon>
        <taxon>Clostridiaceae</taxon>
        <taxon>Clostridium</taxon>
    </lineage>
</organism>
<comment type="subcellular location">
    <subcellularLocation>
        <location evidence="1">Cell membrane</location>
        <topology evidence="1">Multi-pass membrane protein</topology>
    </subcellularLocation>
</comment>
<dbReference type="InterPro" id="IPR036259">
    <property type="entry name" value="MFS_trans_sf"/>
</dbReference>
<keyword evidence="3" id="KW-1003">Cell membrane</keyword>
<name>A0A1M6CG01_9CLOT</name>
<feature type="transmembrane region" description="Helical" evidence="7">
    <location>
        <begin position="387"/>
        <end position="407"/>
    </location>
</feature>
<feature type="transmembrane region" description="Helical" evidence="7">
    <location>
        <begin position="289"/>
        <end position="308"/>
    </location>
</feature>
<gene>
    <name evidence="9" type="ORF">SAMN02745163_00457</name>
</gene>
<evidence type="ECO:0000256" key="7">
    <source>
        <dbReference type="SAM" id="Phobius"/>
    </source>
</evidence>
<evidence type="ECO:0000256" key="6">
    <source>
        <dbReference type="ARBA" id="ARBA00023136"/>
    </source>
</evidence>
<dbReference type="GO" id="GO:0022857">
    <property type="term" value="F:transmembrane transporter activity"/>
    <property type="evidence" value="ECO:0007669"/>
    <property type="project" value="InterPro"/>
</dbReference>
<feature type="transmembrane region" description="Helical" evidence="7">
    <location>
        <begin position="360"/>
        <end position="381"/>
    </location>
</feature>
<accession>A0A1M6CG01</accession>
<keyword evidence="2" id="KW-0813">Transport</keyword>
<evidence type="ECO:0000313" key="9">
    <source>
        <dbReference type="EMBL" id="SHI59942.1"/>
    </source>
</evidence>
<dbReference type="Pfam" id="PF07690">
    <property type="entry name" value="MFS_1"/>
    <property type="match status" value="1"/>
</dbReference>
<dbReference type="GO" id="GO:0005886">
    <property type="term" value="C:plasma membrane"/>
    <property type="evidence" value="ECO:0007669"/>
    <property type="project" value="UniProtKB-SubCell"/>
</dbReference>
<feature type="transmembrane region" description="Helical" evidence="7">
    <location>
        <begin position="142"/>
        <end position="163"/>
    </location>
</feature>
<feature type="transmembrane region" description="Helical" evidence="7">
    <location>
        <begin position="224"/>
        <end position="247"/>
    </location>
</feature>
<dbReference type="STRING" id="1121302.SAMN02745163_00457"/>
<evidence type="ECO:0000256" key="4">
    <source>
        <dbReference type="ARBA" id="ARBA00022692"/>
    </source>
</evidence>
<dbReference type="InterPro" id="IPR011701">
    <property type="entry name" value="MFS"/>
</dbReference>
<keyword evidence="4 7" id="KW-0812">Transmembrane</keyword>
<dbReference type="Gene3D" id="1.20.1250.20">
    <property type="entry name" value="MFS general substrate transporter like domains"/>
    <property type="match status" value="2"/>
</dbReference>
<dbReference type="PANTHER" id="PTHR43266">
    <property type="entry name" value="MACROLIDE-EFFLUX PROTEIN"/>
    <property type="match status" value="1"/>
</dbReference>
<keyword evidence="6 7" id="KW-0472">Membrane</keyword>
<feature type="transmembrane region" description="Helical" evidence="7">
    <location>
        <begin position="105"/>
        <end position="130"/>
    </location>
</feature>
<dbReference type="EMBL" id="FQZB01000004">
    <property type="protein sequence ID" value="SHI59942.1"/>
    <property type="molecule type" value="Genomic_DNA"/>
</dbReference>
<keyword evidence="10" id="KW-1185">Reference proteome</keyword>
<dbReference type="Proteomes" id="UP000184310">
    <property type="component" value="Unassembled WGS sequence"/>
</dbReference>
<dbReference type="OrthoDB" id="9775268at2"/>
<dbReference type="SUPFAM" id="SSF103473">
    <property type="entry name" value="MFS general substrate transporter"/>
    <property type="match status" value="1"/>
</dbReference>
<evidence type="ECO:0000256" key="2">
    <source>
        <dbReference type="ARBA" id="ARBA00022448"/>
    </source>
</evidence>
<evidence type="ECO:0000256" key="1">
    <source>
        <dbReference type="ARBA" id="ARBA00004651"/>
    </source>
</evidence>
<feature type="transmembrane region" description="Helical" evidence="7">
    <location>
        <begin position="320"/>
        <end position="340"/>
    </location>
</feature>
<evidence type="ECO:0000256" key="3">
    <source>
        <dbReference type="ARBA" id="ARBA00022475"/>
    </source>
</evidence>
<feature type="transmembrane region" description="Helical" evidence="7">
    <location>
        <begin position="49"/>
        <end position="71"/>
    </location>
</feature>
<dbReference type="PROSITE" id="PS50850">
    <property type="entry name" value="MFS"/>
    <property type="match status" value="1"/>
</dbReference>
<sequence>MEKNLIKNKDFILLIIGKVISFIGTRMNSFAFALYVLTITGSGSKFASILIVGIIPQIILTPVCGVLADWLDRKKIMVYIDSAMAILFTTLSVIAFISTINLTHIYIAVILGSICQALYNPAAGAAIPSLVEKELLVKANSIDSTVTTLGGLIAPAIAAAIYGIFGIKIILLLNAISFIIASIMEAMINLKTEVKKLEGNVYKEFFNDFKIGFDFIVGNNFLKYIMIFCFFINGVLGGSMSVGIPFICKIVLKISDMQFGLTETAMVFGSLIGALLSPMIAKKISLERLFSLVILGCGILLFLVGIVVNSNIISVVNNLFVTWILFLLILTTFTIIATFINISMGTMMQKLTPNNMLGRVMATGGTIAIIAMPFGQVIYGVLFDKVITFYIFVVSAAILTTIALISFKVLKAQDENLVAILEE</sequence>
<reference evidence="9 10" key="1">
    <citation type="submission" date="2016-11" db="EMBL/GenBank/DDBJ databases">
        <authorList>
            <person name="Jaros S."/>
            <person name="Januszkiewicz K."/>
            <person name="Wedrychowicz H."/>
        </authorList>
    </citation>
    <scope>NUCLEOTIDE SEQUENCE [LARGE SCALE GENOMIC DNA]</scope>
    <source>
        <strain evidence="9 10">DSM 21758</strain>
    </source>
</reference>
<feature type="domain" description="Major facilitator superfamily (MFS) profile" evidence="8">
    <location>
        <begin position="10"/>
        <end position="414"/>
    </location>
</feature>
<evidence type="ECO:0000259" key="8">
    <source>
        <dbReference type="PROSITE" id="PS50850"/>
    </source>
</evidence>
<protein>
    <submittedName>
        <fullName evidence="9">Transmembrane secretion effector</fullName>
    </submittedName>
</protein>
<keyword evidence="5 7" id="KW-1133">Transmembrane helix</keyword>
<feature type="transmembrane region" description="Helical" evidence="7">
    <location>
        <begin position="78"/>
        <end position="99"/>
    </location>
</feature>
<dbReference type="PANTHER" id="PTHR43266:SF9">
    <property type="entry name" value="PERMEASE, MAJOR FACILITATOR SUPERFAMILY-RELATED"/>
    <property type="match status" value="1"/>
</dbReference>
<feature type="transmembrane region" description="Helical" evidence="7">
    <location>
        <begin position="169"/>
        <end position="188"/>
    </location>
</feature>
<feature type="transmembrane region" description="Helical" evidence="7">
    <location>
        <begin position="259"/>
        <end position="277"/>
    </location>
</feature>
<evidence type="ECO:0000256" key="5">
    <source>
        <dbReference type="ARBA" id="ARBA00022989"/>
    </source>
</evidence>
<evidence type="ECO:0000313" key="10">
    <source>
        <dbReference type="Proteomes" id="UP000184310"/>
    </source>
</evidence>
<dbReference type="AlphaFoldDB" id="A0A1M6CG01"/>
<dbReference type="InterPro" id="IPR020846">
    <property type="entry name" value="MFS_dom"/>
</dbReference>
<dbReference type="CDD" id="cd06173">
    <property type="entry name" value="MFS_MefA_like"/>
    <property type="match status" value="1"/>
</dbReference>
<proteinExistence type="predicted"/>
<dbReference type="RefSeq" id="WP_072984881.1">
    <property type="nucleotide sequence ID" value="NZ_FQZB01000004.1"/>
</dbReference>